<evidence type="ECO:0000313" key="1">
    <source>
        <dbReference type="EMBL" id="RNA07638.1"/>
    </source>
</evidence>
<comment type="caution">
    <text evidence="1">The sequence shown here is derived from an EMBL/GenBank/DDBJ whole genome shotgun (WGS) entry which is preliminary data.</text>
</comment>
<evidence type="ECO:0000313" key="2">
    <source>
        <dbReference type="Proteomes" id="UP000276133"/>
    </source>
</evidence>
<protein>
    <submittedName>
        <fullName evidence="1">Uncharacterized protein</fullName>
    </submittedName>
</protein>
<name>A0A3M7Q9I8_BRAPC</name>
<organism evidence="1 2">
    <name type="scientific">Brachionus plicatilis</name>
    <name type="common">Marine rotifer</name>
    <name type="synonym">Brachionus muelleri</name>
    <dbReference type="NCBI Taxonomy" id="10195"/>
    <lineage>
        <taxon>Eukaryota</taxon>
        <taxon>Metazoa</taxon>
        <taxon>Spiralia</taxon>
        <taxon>Gnathifera</taxon>
        <taxon>Rotifera</taxon>
        <taxon>Eurotatoria</taxon>
        <taxon>Monogononta</taxon>
        <taxon>Pseudotrocha</taxon>
        <taxon>Ploima</taxon>
        <taxon>Brachionidae</taxon>
        <taxon>Brachionus</taxon>
    </lineage>
</organism>
<dbReference type="Proteomes" id="UP000276133">
    <property type="component" value="Unassembled WGS sequence"/>
</dbReference>
<keyword evidence="2" id="KW-1185">Reference proteome</keyword>
<sequence>MDPVYDQSIDWVDYLLAVAEHVVCVVEAVLELGYIAKVYVHSDAVWRLEKLVLPIYFEQRVIYQAECVILGTLLVEYGIGLGQRGNR</sequence>
<reference evidence="1 2" key="1">
    <citation type="journal article" date="2018" name="Sci. Rep.">
        <title>Genomic signatures of local adaptation to the degree of environmental predictability in rotifers.</title>
        <authorList>
            <person name="Franch-Gras L."/>
            <person name="Hahn C."/>
            <person name="Garcia-Roger E.M."/>
            <person name="Carmona M.J."/>
            <person name="Serra M."/>
            <person name="Gomez A."/>
        </authorList>
    </citation>
    <scope>NUCLEOTIDE SEQUENCE [LARGE SCALE GENOMIC DNA]</scope>
    <source>
        <strain evidence="1">HYR1</strain>
    </source>
</reference>
<accession>A0A3M7Q9I8</accession>
<dbReference type="EMBL" id="REGN01006975">
    <property type="protein sequence ID" value="RNA07638.1"/>
    <property type="molecule type" value="Genomic_DNA"/>
</dbReference>
<proteinExistence type="predicted"/>
<dbReference type="AlphaFoldDB" id="A0A3M7Q9I8"/>
<gene>
    <name evidence="1" type="ORF">BpHYR1_013131</name>
</gene>